<evidence type="ECO:0000256" key="1">
    <source>
        <dbReference type="ARBA" id="ARBA00004651"/>
    </source>
</evidence>
<dbReference type="Pfam" id="PF08395">
    <property type="entry name" value="7tm_7"/>
    <property type="match status" value="1"/>
</dbReference>
<accession>A0A3L8DDZ0</accession>
<comment type="caution">
    <text evidence="8">Lacks conserved residue(s) required for the propagation of feature annotation.</text>
</comment>
<evidence type="ECO:0000256" key="3">
    <source>
        <dbReference type="ARBA" id="ARBA00022692"/>
    </source>
</evidence>
<dbReference type="GO" id="GO:0005886">
    <property type="term" value="C:plasma membrane"/>
    <property type="evidence" value="ECO:0007669"/>
    <property type="project" value="UniProtKB-SubCell"/>
</dbReference>
<evidence type="ECO:0000256" key="6">
    <source>
        <dbReference type="ARBA" id="ARBA00023170"/>
    </source>
</evidence>
<dbReference type="GO" id="GO:0043025">
    <property type="term" value="C:neuronal cell body"/>
    <property type="evidence" value="ECO:0007669"/>
    <property type="project" value="TreeGrafter"/>
</dbReference>
<dbReference type="GO" id="GO:0030424">
    <property type="term" value="C:axon"/>
    <property type="evidence" value="ECO:0007669"/>
    <property type="project" value="TreeGrafter"/>
</dbReference>
<evidence type="ECO:0000256" key="8">
    <source>
        <dbReference type="RuleBase" id="RU363108"/>
    </source>
</evidence>
<evidence type="ECO:0000313" key="9">
    <source>
        <dbReference type="EMBL" id="RLU18541.1"/>
    </source>
</evidence>
<feature type="transmembrane region" description="Helical" evidence="8">
    <location>
        <begin position="361"/>
        <end position="385"/>
    </location>
</feature>
<keyword evidence="3 8" id="KW-0812">Transmembrane</keyword>
<dbReference type="InterPro" id="IPR013604">
    <property type="entry name" value="7TM_chemorcpt"/>
</dbReference>
<dbReference type="GO" id="GO:0030425">
    <property type="term" value="C:dendrite"/>
    <property type="evidence" value="ECO:0007669"/>
    <property type="project" value="TreeGrafter"/>
</dbReference>
<feature type="transmembrane region" description="Helical" evidence="8">
    <location>
        <begin position="69"/>
        <end position="94"/>
    </location>
</feature>
<feature type="transmembrane region" description="Helical" evidence="8">
    <location>
        <begin position="42"/>
        <end position="63"/>
    </location>
</feature>
<evidence type="ECO:0000256" key="5">
    <source>
        <dbReference type="ARBA" id="ARBA00023136"/>
    </source>
</evidence>
<dbReference type="GO" id="GO:0008049">
    <property type="term" value="P:male courtship behavior"/>
    <property type="evidence" value="ECO:0007669"/>
    <property type="project" value="TreeGrafter"/>
</dbReference>
<evidence type="ECO:0000256" key="4">
    <source>
        <dbReference type="ARBA" id="ARBA00022989"/>
    </source>
</evidence>
<dbReference type="Proteomes" id="UP000279307">
    <property type="component" value="Chromosome 9"/>
</dbReference>
<reference evidence="9" key="1">
    <citation type="journal article" date="2018" name="Genome Res.">
        <title>The genomic architecture and molecular evolution of ant odorant receptors.</title>
        <authorList>
            <person name="McKenzie S.K."/>
            <person name="Kronauer D.J.C."/>
        </authorList>
    </citation>
    <scope>NUCLEOTIDE SEQUENCE [LARGE SCALE GENOMIC DNA]</scope>
    <source>
        <strain evidence="9">Clonal line C1</strain>
    </source>
</reference>
<dbReference type="GO" id="GO:0050909">
    <property type="term" value="P:sensory perception of taste"/>
    <property type="evidence" value="ECO:0007669"/>
    <property type="project" value="InterPro"/>
</dbReference>
<keyword evidence="4 8" id="KW-1133">Transmembrane helix</keyword>
<dbReference type="GO" id="GO:0007635">
    <property type="term" value="P:chemosensory behavior"/>
    <property type="evidence" value="ECO:0007669"/>
    <property type="project" value="TreeGrafter"/>
</dbReference>
<name>A0A3L8DDZ0_OOCBI</name>
<sequence length="392" mass="46953">MTENVTVMTMATTIEQALQPLLLTASVVGLGVYSPKKFYLSILYNLTIWIAYWFLYYYAVVMLKTEKWFLTLSTIVNLQITALTTVTFIIMNLYQHKRFRIFFKRLAAIDDTLKELGTQNVYGKLHTCSNWTLIGWCICRFIADTIDTTWWLRVTNDNQIVVLPYIVNHHEHVNMLMDLIFMTLIWYIGTRFDEIYEHMKYLLVKQEHKVKRTWRRTVTTRQYIMYPDNYKRVLWTVMHLHLELCQIARELNSMFGIQMTIEVTAYLIYLTRLCHFLILYRHYFDLSMITEWLDIFIWAFIYVIRLFCLNYVCESVCAKANKIDQIIHQLADIPRYADLRSEIYQFVLQVMHHPLKFTGLGLFYFGNGFLWKFFVTIITFAILMIQMSTTYI</sequence>
<feature type="transmembrane region" description="Helical" evidence="8">
    <location>
        <begin position="263"/>
        <end position="283"/>
    </location>
</feature>
<comment type="function">
    <text evidence="8">Gustatory receptor which mediates acceptance or avoidance behavior, depending on its substrates.</text>
</comment>
<keyword evidence="6 8" id="KW-0675">Receptor</keyword>
<keyword evidence="7 8" id="KW-0807">Transducer</keyword>
<dbReference type="PANTHER" id="PTHR21143:SF133">
    <property type="entry name" value="GUSTATORY AND PHEROMONE RECEPTOR 32A-RELATED"/>
    <property type="match status" value="1"/>
</dbReference>
<evidence type="ECO:0000256" key="7">
    <source>
        <dbReference type="ARBA" id="ARBA00023224"/>
    </source>
</evidence>
<gene>
    <name evidence="9" type="ORF">DMN91_008898</name>
</gene>
<keyword evidence="2 8" id="KW-1003">Cell membrane</keyword>
<evidence type="ECO:0000256" key="2">
    <source>
        <dbReference type="ARBA" id="ARBA00022475"/>
    </source>
</evidence>
<comment type="caution">
    <text evidence="9">The sequence shown here is derived from an EMBL/GenBank/DDBJ whole genome shotgun (WGS) entry which is preliminary data.</text>
</comment>
<organism evidence="9">
    <name type="scientific">Ooceraea biroi</name>
    <name type="common">Clonal raider ant</name>
    <name type="synonym">Cerapachys biroi</name>
    <dbReference type="NCBI Taxonomy" id="2015173"/>
    <lineage>
        <taxon>Eukaryota</taxon>
        <taxon>Metazoa</taxon>
        <taxon>Ecdysozoa</taxon>
        <taxon>Arthropoda</taxon>
        <taxon>Hexapoda</taxon>
        <taxon>Insecta</taxon>
        <taxon>Pterygota</taxon>
        <taxon>Neoptera</taxon>
        <taxon>Endopterygota</taxon>
        <taxon>Hymenoptera</taxon>
        <taxon>Apocrita</taxon>
        <taxon>Aculeata</taxon>
        <taxon>Formicoidea</taxon>
        <taxon>Formicidae</taxon>
        <taxon>Dorylinae</taxon>
        <taxon>Ooceraea</taxon>
    </lineage>
</organism>
<protein>
    <recommendedName>
        <fullName evidence="8">Gustatory receptor</fullName>
    </recommendedName>
</protein>
<proteinExistence type="inferred from homology"/>
<keyword evidence="5 8" id="KW-0472">Membrane</keyword>
<dbReference type="EMBL" id="QOIP01000009">
    <property type="protein sequence ID" value="RLU18541.1"/>
    <property type="molecule type" value="Genomic_DNA"/>
</dbReference>
<dbReference type="GO" id="GO:0007165">
    <property type="term" value="P:signal transduction"/>
    <property type="evidence" value="ECO:0007669"/>
    <property type="project" value="UniProtKB-KW"/>
</dbReference>
<feature type="transmembrane region" description="Helical" evidence="8">
    <location>
        <begin position="295"/>
        <end position="313"/>
    </location>
</feature>
<dbReference type="AlphaFoldDB" id="A0A3L8DDZ0"/>
<comment type="similarity">
    <text evidence="8">Belongs to the insect chemoreceptor superfamily. Gustatory receptor (GR) family.</text>
</comment>
<dbReference type="OrthoDB" id="7552369at2759"/>
<comment type="subcellular location">
    <subcellularLocation>
        <location evidence="1 8">Cell membrane</location>
        <topology evidence="1 8">Multi-pass membrane protein</topology>
    </subcellularLocation>
</comment>
<dbReference type="PANTHER" id="PTHR21143">
    <property type="entry name" value="INVERTEBRATE GUSTATORY RECEPTOR"/>
    <property type="match status" value="1"/>
</dbReference>
<reference evidence="9" key="2">
    <citation type="submission" date="2018-07" db="EMBL/GenBank/DDBJ databases">
        <authorList>
            <person name="Mckenzie S.K."/>
            <person name="Kronauer D.J.C."/>
        </authorList>
    </citation>
    <scope>NUCLEOTIDE SEQUENCE</scope>
    <source>
        <strain evidence="9">Clonal line C1</strain>
    </source>
</reference>